<reference evidence="1" key="2">
    <citation type="journal article" date="2019" name="Genome Biol. Evol.">
        <title>Day and night: Metabolic profiles and evolutionary relationships of six axenic non-marine cyanobacteria.</title>
        <authorList>
            <person name="Will S.E."/>
            <person name="Henke P."/>
            <person name="Boedeker C."/>
            <person name="Huang S."/>
            <person name="Brinkmann H."/>
            <person name="Rohde M."/>
            <person name="Jarek M."/>
            <person name="Friedl T."/>
            <person name="Seufert S."/>
            <person name="Schumacher M."/>
            <person name="Overmann J."/>
            <person name="Neumann-Schaal M."/>
            <person name="Petersen J."/>
        </authorList>
    </citation>
    <scope>NUCLEOTIDE SEQUENCE [LARGE SCALE GENOMIC DNA]</scope>
    <source>
        <strain evidence="1">PCC 7102</strain>
    </source>
</reference>
<sequence>MMTMMTFDETQTPSNETPSQLQQLAIQAQNTLAGSPQRHRALTLLIQELWKQPTFGILRKSLKTKYGNLSNGLFDDLFNDALQETFIAISQYIDRYDPKHPLLPLICTIIRNKYSNLYKKHCKYGVTRIPKLTGNHNSKQGQVISLDGLDEFVQDNIMSKHFSNSSGKSISNCDVLRELLIDDPDNKFKVSVRDKPDITFQYIAIYLYVKGRNMQQLASELDISYQTLNSFFKRNLEKLEPYFREKLQS</sequence>
<organism evidence="1 2">
    <name type="scientific">Dulcicalothrix desertica PCC 7102</name>
    <dbReference type="NCBI Taxonomy" id="232991"/>
    <lineage>
        <taxon>Bacteria</taxon>
        <taxon>Bacillati</taxon>
        <taxon>Cyanobacteriota</taxon>
        <taxon>Cyanophyceae</taxon>
        <taxon>Nostocales</taxon>
        <taxon>Calotrichaceae</taxon>
        <taxon>Dulcicalothrix</taxon>
    </lineage>
</organism>
<reference evidence="1" key="1">
    <citation type="submission" date="2018-12" db="EMBL/GenBank/DDBJ databases">
        <authorList>
            <person name="Will S."/>
            <person name="Neumann-Schaal M."/>
            <person name="Henke P."/>
        </authorList>
    </citation>
    <scope>NUCLEOTIDE SEQUENCE</scope>
    <source>
        <strain evidence="1">PCC 7102</strain>
    </source>
</reference>
<dbReference type="Proteomes" id="UP000271624">
    <property type="component" value="Unassembled WGS sequence"/>
</dbReference>
<dbReference type="Gene3D" id="1.10.1740.10">
    <property type="match status" value="1"/>
</dbReference>
<dbReference type="InterPro" id="IPR013325">
    <property type="entry name" value="RNA_pol_sigma_r2"/>
</dbReference>
<dbReference type="AlphaFoldDB" id="A0A433V9Q9"/>
<gene>
    <name evidence="1" type="ORF">DSM106972_057660</name>
</gene>
<dbReference type="GO" id="GO:0006352">
    <property type="term" value="P:DNA-templated transcription initiation"/>
    <property type="evidence" value="ECO:0007669"/>
    <property type="project" value="InterPro"/>
</dbReference>
<dbReference type="EMBL" id="RSCL01000015">
    <property type="protein sequence ID" value="RUT02846.1"/>
    <property type="molecule type" value="Genomic_DNA"/>
</dbReference>
<evidence type="ECO:0008006" key="3">
    <source>
        <dbReference type="Google" id="ProtNLM"/>
    </source>
</evidence>
<proteinExistence type="predicted"/>
<name>A0A433V9Q9_9CYAN</name>
<comment type="caution">
    <text evidence="1">The sequence shown here is derived from an EMBL/GenBank/DDBJ whole genome shotgun (WGS) entry which is preliminary data.</text>
</comment>
<evidence type="ECO:0000313" key="1">
    <source>
        <dbReference type="EMBL" id="RUT02846.1"/>
    </source>
</evidence>
<protein>
    <recommendedName>
        <fullName evidence="3">Sigma-70 family RNA polymerase sigma factor</fullName>
    </recommendedName>
</protein>
<dbReference type="GO" id="GO:0003700">
    <property type="term" value="F:DNA-binding transcription factor activity"/>
    <property type="evidence" value="ECO:0007669"/>
    <property type="project" value="InterPro"/>
</dbReference>
<keyword evidence="2" id="KW-1185">Reference proteome</keyword>
<dbReference type="SUPFAM" id="SSF88946">
    <property type="entry name" value="Sigma2 domain of RNA polymerase sigma factors"/>
    <property type="match status" value="1"/>
</dbReference>
<accession>A0A433V9Q9</accession>
<evidence type="ECO:0000313" key="2">
    <source>
        <dbReference type="Proteomes" id="UP000271624"/>
    </source>
</evidence>